<accession>A0AB73IJS6</accession>
<proteinExistence type="predicted"/>
<dbReference type="AlphaFoldDB" id="A0AB73IJS6"/>
<dbReference type="EMBL" id="JAURTK010000007">
    <property type="protein sequence ID" value="MDP9649946.1"/>
    <property type="molecule type" value="Genomic_DNA"/>
</dbReference>
<comment type="caution">
    <text evidence="1">The sequence shown here is derived from an EMBL/GenBank/DDBJ whole genome shotgun (WGS) entry which is preliminary data.</text>
</comment>
<sequence>MLDNAIKELVFGGAYSVRPRLRTTYTSNITVERKNSMNGCCLILKSPLRLAHRWRIHWNARLLSKVSLTLYYSKKSHERE</sequence>
<evidence type="ECO:0000313" key="2">
    <source>
        <dbReference type="Proteomes" id="UP001229486"/>
    </source>
</evidence>
<protein>
    <submittedName>
        <fullName evidence="1">Uncharacterized protein</fullName>
    </submittedName>
</protein>
<reference evidence="1" key="1">
    <citation type="submission" date="2023-07" db="EMBL/GenBank/DDBJ databases">
        <title>Sorghum-associated microbial communities from plants grown in Nebraska, USA.</title>
        <authorList>
            <person name="Schachtman D."/>
        </authorList>
    </citation>
    <scope>NUCLEOTIDE SEQUENCE</scope>
    <source>
        <strain evidence="1">DS1061</strain>
    </source>
</reference>
<dbReference type="Proteomes" id="UP001229486">
    <property type="component" value="Unassembled WGS sequence"/>
</dbReference>
<organism evidence="1 2">
    <name type="scientific">Paraburkholderia caledonica</name>
    <dbReference type="NCBI Taxonomy" id="134536"/>
    <lineage>
        <taxon>Bacteria</taxon>
        <taxon>Pseudomonadati</taxon>
        <taxon>Pseudomonadota</taxon>
        <taxon>Betaproteobacteria</taxon>
        <taxon>Burkholderiales</taxon>
        <taxon>Burkholderiaceae</taxon>
        <taxon>Paraburkholderia</taxon>
    </lineage>
</organism>
<name>A0AB73IJS6_9BURK</name>
<gene>
    <name evidence="1" type="ORF">J2793_005414</name>
</gene>
<evidence type="ECO:0000313" key="1">
    <source>
        <dbReference type="EMBL" id="MDP9649946.1"/>
    </source>
</evidence>